<dbReference type="AlphaFoldDB" id="A0A8D9AEE3"/>
<protein>
    <submittedName>
        <fullName evidence="1">Uncharacterized protein</fullName>
    </submittedName>
</protein>
<organism evidence="1">
    <name type="scientific">Cacopsylla melanoneura</name>
    <dbReference type="NCBI Taxonomy" id="428564"/>
    <lineage>
        <taxon>Eukaryota</taxon>
        <taxon>Metazoa</taxon>
        <taxon>Ecdysozoa</taxon>
        <taxon>Arthropoda</taxon>
        <taxon>Hexapoda</taxon>
        <taxon>Insecta</taxon>
        <taxon>Pterygota</taxon>
        <taxon>Neoptera</taxon>
        <taxon>Paraneoptera</taxon>
        <taxon>Hemiptera</taxon>
        <taxon>Sternorrhyncha</taxon>
        <taxon>Psylloidea</taxon>
        <taxon>Psyllidae</taxon>
        <taxon>Psyllinae</taxon>
        <taxon>Cacopsylla</taxon>
    </lineage>
</organism>
<dbReference type="EMBL" id="HBUF01566989">
    <property type="protein sequence ID" value="CAG6764932.1"/>
    <property type="molecule type" value="Transcribed_RNA"/>
</dbReference>
<name>A0A8D9AEE3_9HEMI</name>
<sequence length="112" mass="11748">MFGPCVRTSGSGVSSAGSLGLMGRVSSSSSDIFFFTPVPFSFPFCSTTSPPFTRSPLLISPTAAASISLTFTSLLLLSSSTLLQSSIFENRTTCTPPPSAADFFRRSFLANS</sequence>
<dbReference type="EMBL" id="HBUF01566987">
    <property type="protein sequence ID" value="CAG6764924.1"/>
    <property type="molecule type" value="Transcribed_RNA"/>
</dbReference>
<dbReference type="EMBL" id="HBUF01566988">
    <property type="protein sequence ID" value="CAG6764928.1"/>
    <property type="molecule type" value="Transcribed_RNA"/>
</dbReference>
<proteinExistence type="predicted"/>
<reference evidence="1" key="1">
    <citation type="submission" date="2021-05" db="EMBL/GenBank/DDBJ databases">
        <authorList>
            <person name="Alioto T."/>
            <person name="Alioto T."/>
            <person name="Gomez Garrido J."/>
        </authorList>
    </citation>
    <scope>NUCLEOTIDE SEQUENCE</scope>
</reference>
<accession>A0A8D9AEE3</accession>
<evidence type="ECO:0000313" key="1">
    <source>
        <dbReference type="EMBL" id="CAG6764928.1"/>
    </source>
</evidence>